<evidence type="ECO:0000256" key="1">
    <source>
        <dbReference type="ARBA" id="ARBA00004651"/>
    </source>
</evidence>
<dbReference type="InterPro" id="IPR051949">
    <property type="entry name" value="Cation_Transport_ATPase"/>
</dbReference>
<comment type="caution">
    <text evidence="19">The sequence shown here is derived from an EMBL/GenBank/DDBJ whole genome shotgun (WGS) entry which is preliminary data.</text>
</comment>
<evidence type="ECO:0000256" key="17">
    <source>
        <dbReference type="RuleBase" id="RU362081"/>
    </source>
</evidence>
<dbReference type="InterPro" id="IPR018303">
    <property type="entry name" value="ATPase_P-typ_P_site"/>
</dbReference>
<comment type="similarity">
    <text evidence="2 17">Belongs to the cation transport ATPase (P-type) (TC 3.A.3) family. Type IB subfamily.</text>
</comment>
<organism evidence="19 20">
    <name type="scientific">Bacillus cereus</name>
    <dbReference type="NCBI Taxonomy" id="1396"/>
    <lineage>
        <taxon>Bacteria</taxon>
        <taxon>Bacillati</taxon>
        <taxon>Bacillota</taxon>
        <taxon>Bacilli</taxon>
        <taxon>Bacillales</taxon>
        <taxon>Bacillaceae</taxon>
        <taxon>Bacillus</taxon>
        <taxon>Bacillus cereus group</taxon>
    </lineage>
</organism>
<evidence type="ECO:0000313" key="19">
    <source>
        <dbReference type="EMBL" id="PFK41062.1"/>
    </source>
</evidence>
<evidence type="ECO:0000256" key="13">
    <source>
        <dbReference type="ARBA" id="ARBA00022989"/>
    </source>
</evidence>
<keyword evidence="15" id="KW-0406">Ion transport</keyword>
<dbReference type="PANTHER" id="PTHR43079">
    <property type="entry name" value="PROBABLE CADMIUM/ZINC-TRANSPORTING ATPASE HMA1"/>
    <property type="match status" value="1"/>
</dbReference>
<dbReference type="InterPro" id="IPR023214">
    <property type="entry name" value="HAD_sf"/>
</dbReference>
<dbReference type="GO" id="GO:0005524">
    <property type="term" value="F:ATP binding"/>
    <property type="evidence" value="ECO:0007669"/>
    <property type="project" value="UniProtKB-UniRule"/>
</dbReference>
<dbReference type="CDD" id="cd07551">
    <property type="entry name" value="P-type_ATPase_HM_ZosA_PfeT-like"/>
    <property type="match status" value="1"/>
</dbReference>
<keyword evidence="16 17" id="KW-0472">Membrane</keyword>
<dbReference type="GO" id="GO:0006825">
    <property type="term" value="P:copper ion transport"/>
    <property type="evidence" value="ECO:0007669"/>
    <property type="project" value="UniProtKB-KW"/>
</dbReference>
<dbReference type="PROSITE" id="PS00154">
    <property type="entry name" value="ATPASE_E1_E2"/>
    <property type="match status" value="1"/>
</dbReference>
<dbReference type="GO" id="GO:0019829">
    <property type="term" value="F:ATPase-coupled monoatomic cation transmembrane transporter activity"/>
    <property type="evidence" value="ECO:0007669"/>
    <property type="project" value="InterPro"/>
</dbReference>
<evidence type="ECO:0000256" key="8">
    <source>
        <dbReference type="ARBA" id="ARBA00022741"/>
    </source>
</evidence>
<dbReference type="Pfam" id="PF00702">
    <property type="entry name" value="Hydrolase"/>
    <property type="match status" value="1"/>
</dbReference>
<dbReference type="GO" id="GO:0005886">
    <property type="term" value="C:plasma membrane"/>
    <property type="evidence" value="ECO:0007669"/>
    <property type="project" value="UniProtKB-SubCell"/>
</dbReference>
<dbReference type="NCBIfam" id="TIGR01494">
    <property type="entry name" value="ATPase_P-type"/>
    <property type="match status" value="1"/>
</dbReference>
<dbReference type="NCBIfam" id="TIGR01511">
    <property type="entry name" value="ATPase-IB1_Cu"/>
    <property type="match status" value="1"/>
</dbReference>
<dbReference type="Gene3D" id="2.70.150.10">
    <property type="entry name" value="Calcium-transporting ATPase, cytoplasmic transduction domain A"/>
    <property type="match status" value="1"/>
</dbReference>
<dbReference type="PROSITE" id="PS01229">
    <property type="entry name" value="COF_2"/>
    <property type="match status" value="1"/>
</dbReference>
<dbReference type="InterPro" id="IPR036412">
    <property type="entry name" value="HAD-like_sf"/>
</dbReference>
<feature type="transmembrane region" description="Helical" evidence="17">
    <location>
        <begin position="594"/>
        <end position="613"/>
    </location>
</feature>
<dbReference type="Pfam" id="PF00122">
    <property type="entry name" value="E1-E2_ATPase"/>
    <property type="match status" value="1"/>
</dbReference>
<keyword evidence="10 17" id="KW-0067">ATP-binding</keyword>
<feature type="transmembrane region" description="Helical" evidence="17">
    <location>
        <begin position="286"/>
        <end position="310"/>
    </location>
</feature>
<keyword evidence="12" id="KW-1278">Translocase</keyword>
<dbReference type="InterPro" id="IPR001757">
    <property type="entry name" value="P_typ_ATPase"/>
</dbReference>
<reference evidence="19 20" key="1">
    <citation type="submission" date="2017-09" db="EMBL/GenBank/DDBJ databases">
        <title>Large-scale bioinformatics analysis of Bacillus genomes uncovers conserved roles of natural products in bacterial physiology.</title>
        <authorList>
            <consortium name="Agbiome Team Llc"/>
            <person name="Bleich R.M."/>
            <person name="Grubbs K.J."/>
            <person name="Santa Maria K.C."/>
            <person name="Allen S.E."/>
            <person name="Farag S."/>
            <person name="Shank E.A."/>
            <person name="Bowers A."/>
        </authorList>
    </citation>
    <scope>NUCLEOTIDE SEQUENCE [LARGE SCALE GENOMIC DNA]</scope>
    <source>
        <strain evidence="19 20">AFS083043</strain>
    </source>
</reference>
<dbReference type="InterPro" id="IPR059000">
    <property type="entry name" value="ATPase_P-type_domA"/>
</dbReference>
<keyword evidence="14" id="KW-0186">Copper</keyword>
<comment type="subcellular location">
    <subcellularLocation>
        <location evidence="1">Cell membrane</location>
        <topology evidence="1">Multi-pass membrane protein</topology>
    </subcellularLocation>
</comment>
<keyword evidence="4 17" id="KW-1003">Cell membrane</keyword>
<proteinExistence type="inferred from homology"/>
<keyword evidence="13 17" id="KW-1133">Transmembrane helix</keyword>
<dbReference type="PRINTS" id="PR00941">
    <property type="entry name" value="CDATPASE"/>
</dbReference>
<dbReference type="NCBIfam" id="TIGR01512">
    <property type="entry name" value="ATPase-IB2_Cd"/>
    <property type="match status" value="1"/>
</dbReference>
<evidence type="ECO:0000256" key="10">
    <source>
        <dbReference type="ARBA" id="ARBA00022840"/>
    </source>
</evidence>
<evidence type="ECO:0000256" key="3">
    <source>
        <dbReference type="ARBA" id="ARBA00022448"/>
    </source>
</evidence>
<dbReference type="PRINTS" id="PR00119">
    <property type="entry name" value="CATATPASE"/>
</dbReference>
<keyword evidence="3" id="KW-0813">Transport</keyword>
<evidence type="ECO:0000256" key="15">
    <source>
        <dbReference type="ARBA" id="ARBA00023065"/>
    </source>
</evidence>
<feature type="transmembrane region" description="Helical" evidence="17">
    <location>
        <begin position="52"/>
        <end position="68"/>
    </location>
</feature>
<feature type="transmembrane region" description="Helical" evidence="17">
    <location>
        <begin position="255"/>
        <end position="274"/>
    </location>
</feature>
<evidence type="ECO:0000256" key="4">
    <source>
        <dbReference type="ARBA" id="ARBA00022475"/>
    </source>
</evidence>
<dbReference type="InterPro" id="IPR044492">
    <property type="entry name" value="P_typ_ATPase_HD_dom"/>
</dbReference>
<dbReference type="RefSeq" id="WP_098491014.1">
    <property type="nucleotide sequence ID" value="NZ_NUWN01000044.1"/>
</dbReference>
<dbReference type="Gene3D" id="3.40.50.1000">
    <property type="entry name" value="HAD superfamily/HAD-like"/>
    <property type="match status" value="1"/>
</dbReference>
<dbReference type="SUPFAM" id="SSF56784">
    <property type="entry name" value="HAD-like"/>
    <property type="match status" value="1"/>
</dbReference>
<evidence type="ECO:0000256" key="6">
    <source>
        <dbReference type="ARBA" id="ARBA00022692"/>
    </source>
</evidence>
<dbReference type="NCBIfam" id="TIGR01525">
    <property type="entry name" value="ATPase-IB_hvy"/>
    <property type="match status" value="1"/>
</dbReference>
<keyword evidence="6 17" id="KW-0812">Transmembrane</keyword>
<evidence type="ECO:0000256" key="14">
    <source>
        <dbReference type="ARBA" id="ARBA00023008"/>
    </source>
</evidence>
<evidence type="ECO:0000256" key="7">
    <source>
        <dbReference type="ARBA" id="ARBA00022723"/>
    </source>
</evidence>
<dbReference type="Proteomes" id="UP000242656">
    <property type="component" value="Unassembled WGS sequence"/>
</dbReference>
<dbReference type="EMBL" id="NUWN01000044">
    <property type="protein sequence ID" value="PFK41062.1"/>
    <property type="molecule type" value="Genomic_DNA"/>
</dbReference>
<dbReference type="InterPro" id="IPR008250">
    <property type="entry name" value="ATPase_P-typ_transduc_dom_A_sf"/>
</dbReference>
<dbReference type="InterPro" id="IPR027256">
    <property type="entry name" value="P-typ_ATPase_IB"/>
</dbReference>
<evidence type="ECO:0000256" key="9">
    <source>
        <dbReference type="ARBA" id="ARBA00022796"/>
    </source>
</evidence>
<dbReference type="GO" id="GO:0016887">
    <property type="term" value="F:ATP hydrolysis activity"/>
    <property type="evidence" value="ECO:0007669"/>
    <property type="project" value="InterPro"/>
</dbReference>
<keyword evidence="5" id="KW-0597">Phosphoprotein</keyword>
<dbReference type="InterPro" id="IPR023298">
    <property type="entry name" value="ATPase_P-typ_TM_dom_sf"/>
</dbReference>
<keyword evidence="11" id="KW-0460">Magnesium</keyword>
<dbReference type="InterPro" id="IPR023299">
    <property type="entry name" value="ATPase_P-typ_cyto_dom_N"/>
</dbReference>
<dbReference type="SFLD" id="SFLDS00003">
    <property type="entry name" value="Haloacid_Dehalogenase"/>
    <property type="match status" value="1"/>
</dbReference>
<dbReference type="SFLD" id="SFLDG00002">
    <property type="entry name" value="C1.7:_P-type_atpase_like"/>
    <property type="match status" value="1"/>
</dbReference>
<dbReference type="GO" id="GO:0046872">
    <property type="term" value="F:metal ion binding"/>
    <property type="evidence" value="ECO:0007669"/>
    <property type="project" value="UniProtKB-KW"/>
</dbReference>
<feature type="domain" description="P-type ATPase A" evidence="18">
    <location>
        <begin position="136"/>
        <end position="236"/>
    </location>
</feature>
<evidence type="ECO:0000256" key="12">
    <source>
        <dbReference type="ARBA" id="ARBA00022967"/>
    </source>
</evidence>
<evidence type="ECO:0000256" key="2">
    <source>
        <dbReference type="ARBA" id="ARBA00006024"/>
    </source>
</evidence>
<feature type="transmembrane region" description="Helical" evidence="17">
    <location>
        <begin position="26"/>
        <end position="45"/>
    </location>
</feature>
<evidence type="ECO:0000256" key="5">
    <source>
        <dbReference type="ARBA" id="ARBA00022553"/>
    </source>
</evidence>
<feature type="transmembrane region" description="Helical" evidence="17">
    <location>
        <begin position="88"/>
        <end position="114"/>
    </location>
</feature>
<dbReference type="Gene3D" id="3.40.1110.10">
    <property type="entry name" value="Calcium-transporting ATPase, cytoplasmic domain N"/>
    <property type="match status" value="1"/>
</dbReference>
<keyword evidence="8 17" id="KW-0547">Nucleotide-binding</keyword>
<evidence type="ECO:0000256" key="16">
    <source>
        <dbReference type="ARBA" id="ARBA00023136"/>
    </source>
</evidence>
<keyword evidence="9" id="KW-0187">Copper transport</keyword>
<dbReference type="PANTHER" id="PTHR43079:SF1">
    <property type="entry name" value="CADMIUM_ZINC-TRANSPORTING ATPASE HMA1, CHLOROPLASTIC-RELATED"/>
    <property type="match status" value="1"/>
</dbReference>
<dbReference type="SUPFAM" id="SSF81665">
    <property type="entry name" value="Calcium ATPase, transmembrane domain M"/>
    <property type="match status" value="1"/>
</dbReference>
<dbReference type="FunFam" id="3.40.50.1000:FF:000020">
    <property type="entry name" value="Probable cation-transporting P-type ATPase"/>
    <property type="match status" value="1"/>
</dbReference>
<dbReference type="SFLD" id="SFLDF00027">
    <property type="entry name" value="p-type_atpase"/>
    <property type="match status" value="1"/>
</dbReference>
<evidence type="ECO:0000259" key="18">
    <source>
        <dbReference type="Pfam" id="PF00122"/>
    </source>
</evidence>
<dbReference type="FunFam" id="2.70.150.10:FF:000020">
    <property type="entry name" value="Copper-exporting P-type ATPase A"/>
    <property type="match status" value="1"/>
</dbReference>
<gene>
    <name evidence="19" type="ORF">COI93_12185</name>
</gene>
<evidence type="ECO:0000313" key="20">
    <source>
        <dbReference type="Proteomes" id="UP000242656"/>
    </source>
</evidence>
<name>A0A2B0MA39_BACCE</name>
<accession>A0A2B0MA39</accession>
<evidence type="ECO:0000256" key="11">
    <source>
        <dbReference type="ARBA" id="ARBA00022842"/>
    </source>
</evidence>
<dbReference type="AlphaFoldDB" id="A0A2B0MA39"/>
<keyword evidence="7 17" id="KW-0479">Metal-binding</keyword>
<protein>
    <submittedName>
        <fullName evidence="19">Heavy metal translocating P-type ATPase</fullName>
    </submittedName>
</protein>
<sequence>MNAEVKTLPSKKDTSSPSWIQTFQKHYELIFAILSGVFILGGWLFTKNEATTAGISFYILAYIIGGYAKAKEGIEDTIEEKELNVEMLMLFAAIGAAIIGYWAEGAILIFIFALSGAMESYTLSKSQKEISALLDLQPEEALCISHGTEERIPVAQLEIGDIILIKPGERVPADGTIHNGETNIDEAAITGEPIPNEKKLGDEVFAGTVNLRGAIEVKITKRSDQTLFQKIIRLVQNAQSEKSPSQLFIEKFEGTYVKGVLIVVTLMMVVPHFMLDWSWNETFYRAMILLVVASPCALVAAITPATLSAISNGAKSGILFKGGIHLERLASVKAIAFDKTGTLTQGKPTVTDVYIRNGITEKDVLYITASIESHSTHPLAEAIVKYAKHAYDITLTKPESVEDVTGFGLKGMLENKMYKIGKADFIGEEATTFHNGIATTLEQEGKTVVYLSDDKGILGLIALKDTLRQETIAAIHDLQSIGVEAIMITGDNEQTAKAIATESNIKEYYASCLPETKVDTIKQLKEKYGTVAMVGDGINDAPALATASIGVAMGEGTDVALETADVVLMKNELSRLAQAIRLSKRMNRIVKQNIIFSLAVIALLICSNFLQFLALPFGVIGHEGSTILVILNGLRLLKGNN</sequence>
<dbReference type="SUPFAM" id="SSF81653">
    <property type="entry name" value="Calcium ATPase, transduction domain A"/>
    <property type="match status" value="1"/>
</dbReference>